<protein>
    <submittedName>
        <fullName evidence="2">Protein NRT1/ PTR FAMILY 4.5-like</fullName>
    </submittedName>
</protein>
<feature type="region of interest" description="Disordered" evidence="1">
    <location>
        <begin position="1"/>
        <end position="29"/>
    </location>
</feature>
<evidence type="ECO:0000313" key="2">
    <source>
        <dbReference type="EMBL" id="KAJ6822967.1"/>
    </source>
</evidence>
<keyword evidence="3" id="KW-1185">Reference proteome</keyword>
<accession>A0AAX6G3B9</accession>
<evidence type="ECO:0000256" key="1">
    <source>
        <dbReference type="SAM" id="MobiDB-lite"/>
    </source>
</evidence>
<gene>
    <name evidence="2" type="ORF">M6B38_385995</name>
</gene>
<reference evidence="2" key="2">
    <citation type="submission" date="2023-04" db="EMBL/GenBank/DDBJ databases">
        <authorList>
            <person name="Bruccoleri R.E."/>
            <person name="Oakeley E.J."/>
            <person name="Faust A.-M."/>
            <person name="Dessus-Babus S."/>
            <person name="Altorfer M."/>
            <person name="Burckhardt D."/>
            <person name="Oertli M."/>
            <person name="Naumann U."/>
            <person name="Petersen F."/>
            <person name="Wong J."/>
        </authorList>
    </citation>
    <scope>NUCLEOTIDE SEQUENCE</scope>
    <source>
        <strain evidence="2">GSM-AAB239-AS_SAM_17_03QT</strain>
        <tissue evidence="2">Leaf</tissue>
    </source>
</reference>
<reference evidence="2" key="1">
    <citation type="journal article" date="2023" name="GigaByte">
        <title>Genome assembly of the bearded iris, Iris pallida Lam.</title>
        <authorList>
            <person name="Bruccoleri R.E."/>
            <person name="Oakeley E.J."/>
            <person name="Faust A.M.E."/>
            <person name="Altorfer M."/>
            <person name="Dessus-Babus S."/>
            <person name="Burckhardt D."/>
            <person name="Oertli M."/>
            <person name="Naumann U."/>
            <person name="Petersen F."/>
            <person name="Wong J."/>
        </authorList>
    </citation>
    <scope>NUCLEOTIDE SEQUENCE</scope>
    <source>
        <strain evidence="2">GSM-AAB239-AS_SAM_17_03QT</strain>
    </source>
</reference>
<comment type="caution">
    <text evidence="2">The sequence shown here is derived from an EMBL/GenBank/DDBJ whole genome shotgun (WGS) entry which is preliminary data.</text>
</comment>
<feature type="compositionally biased region" description="Basic and acidic residues" evidence="1">
    <location>
        <begin position="20"/>
        <end position="29"/>
    </location>
</feature>
<evidence type="ECO:0000313" key="3">
    <source>
        <dbReference type="Proteomes" id="UP001140949"/>
    </source>
</evidence>
<proteinExistence type="predicted"/>
<organism evidence="2 3">
    <name type="scientific">Iris pallida</name>
    <name type="common">Sweet iris</name>
    <dbReference type="NCBI Taxonomy" id="29817"/>
    <lineage>
        <taxon>Eukaryota</taxon>
        <taxon>Viridiplantae</taxon>
        <taxon>Streptophyta</taxon>
        <taxon>Embryophyta</taxon>
        <taxon>Tracheophyta</taxon>
        <taxon>Spermatophyta</taxon>
        <taxon>Magnoliopsida</taxon>
        <taxon>Liliopsida</taxon>
        <taxon>Asparagales</taxon>
        <taxon>Iridaceae</taxon>
        <taxon>Iridoideae</taxon>
        <taxon>Irideae</taxon>
        <taxon>Iris</taxon>
    </lineage>
</organism>
<dbReference type="Gene3D" id="1.20.1250.20">
    <property type="entry name" value="MFS general substrate transporter like domains"/>
    <property type="match status" value="1"/>
</dbReference>
<dbReference type="Proteomes" id="UP001140949">
    <property type="component" value="Unassembled WGS sequence"/>
</dbReference>
<sequence>MAAAGSSKLTGSPSRCATHGRRDGPSADHRHLDGVVVRDIRDGRHVHPDGDAGVLRGELEGDEVAVDGRIDELVGVRLLRSTVTVEVVNRASGGWLAENNLNMNRLEYFYWLLAGLRRVNFGVYLACASWYRYKSTNVEVKKSEGLVVKIPVATN</sequence>
<dbReference type="InterPro" id="IPR036259">
    <property type="entry name" value="MFS_trans_sf"/>
</dbReference>
<name>A0AAX6G3B9_IRIPA</name>
<dbReference type="EMBL" id="JANAVB010023800">
    <property type="protein sequence ID" value="KAJ6822967.1"/>
    <property type="molecule type" value="Genomic_DNA"/>
</dbReference>
<dbReference type="AlphaFoldDB" id="A0AAX6G3B9"/>